<feature type="transmembrane region" description="Helical" evidence="6">
    <location>
        <begin position="211"/>
        <end position="228"/>
    </location>
</feature>
<keyword evidence="4 6" id="KW-1133">Transmembrane helix</keyword>
<evidence type="ECO:0000313" key="8">
    <source>
        <dbReference type="EMBL" id="EFC44899.1"/>
    </source>
</evidence>
<dbReference type="GO" id="GO:0005778">
    <property type="term" value="C:peroxisomal membrane"/>
    <property type="evidence" value="ECO:0007669"/>
    <property type="project" value="TreeGrafter"/>
</dbReference>
<dbReference type="OMA" id="INAFYIV"/>
<dbReference type="PANTHER" id="PTHR11266:SF80">
    <property type="entry name" value="PEROXISOMAL MEMBRANE PROTEIN 2"/>
    <property type="match status" value="1"/>
</dbReference>
<dbReference type="GeneID" id="8848870"/>
<evidence type="ECO:0000256" key="1">
    <source>
        <dbReference type="ARBA" id="ARBA00004141"/>
    </source>
</evidence>
<comment type="subcellular location">
    <subcellularLocation>
        <location evidence="1">Membrane</location>
        <topology evidence="1">Multi-pass membrane protein</topology>
    </subcellularLocation>
</comment>
<dbReference type="Proteomes" id="UP000006671">
    <property type="component" value="Unassembled WGS sequence"/>
</dbReference>
<accession>D2VEK5</accession>
<feature type="transmembrane region" description="Helical" evidence="6">
    <location>
        <begin position="61"/>
        <end position="79"/>
    </location>
</feature>
<dbReference type="AlphaFoldDB" id="D2VEK5"/>
<dbReference type="FunCoup" id="D2VEK5">
    <property type="interactions" value="202"/>
</dbReference>
<proteinExistence type="inferred from homology"/>
<sequence length="231" mass="26236">MSQDDQTDVIDIKSEGKGEEKRTRINIIKGDPSRRKSNSLADQLKKILNFYKMLMEKYPPVAVKSITAALITFIANIVSQKFIKKKTEIDWNSVINFTITGGCSSACSHFWYGFLDNIMDYLKEIKSLRPIVCNPTIEKFALVPTLIDQAVYAPFINAFYIVVLAFVESRAFVVDKALANLKRDFYTTLKSGYMLWPLATIVVLSSSPPDLVVLFFNIIGFFWSLYLAKTL</sequence>
<evidence type="ECO:0000256" key="4">
    <source>
        <dbReference type="ARBA" id="ARBA00022989"/>
    </source>
</evidence>
<feature type="transmembrane region" description="Helical" evidence="6">
    <location>
        <begin position="91"/>
        <end position="112"/>
    </location>
</feature>
<dbReference type="OrthoDB" id="10267969at2759"/>
<dbReference type="RefSeq" id="XP_002677643.1">
    <property type="nucleotide sequence ID" value="XM_002677597.1"/>
</dbReference>
<dbReference type="Pfam" id="PF04117">
    <property type="entry name" value="Mpv17_PMP22"/>
    <property type="match status" value="1"/>
</dbReference>
<dbReference type="PANTHER" id="PTHR11266">
    <property type="entry name" value="PEROXISOMAL MEMBRANE PROTEIN 2, PXMP2 MPV17"/>
    <property type="match status" value="1"/>
</dbReference>
<evidence type="ECO:0000256" key="7">
    <source>
        <dbReference type="SAM" id="MobiDB-lite"/>
    </source>
</evidence>
<reference evidence="8 9" key="1">
    <citation type="journal article" date="2010" name="Cell">
        <title>The genome of Naegleria gruberi illuminates early eukaryotic versatility.</title>
        <authorList>
            <person name="Fritz-Laylin L.K."/>
            <person name="Prochnik S.E."/>
            <person name="Ginger M.L."/>
            <person name="Dacks J.B."/>
            <person name="Carpenter M.L."/>
            <person name="Field M.C."/>
            <person name="Kuo A."/>
            <person name="Paredez A."/>
            <person name="Chapman J."/>
            <person name="Pham J."/>
            <person name="Shu S."/>
            <person name="Neupane R."/>
            <person name="Cipriano M."/>
            <person name="Mancuso J."/>
            <person name="Tu H."/>
            <person name="Salamov A."/>
            <person name="Lindquist E."/>
            <person name="Shapiro H."/>
            <person name="Lucas S."/>
            <person name="Grigoriev I.V."/>
            <person name="Cande W.Z."/>
            <person name="Fulton C."/>
            <person name="Rokhsar D.S."/>
            <person name="Dawson S.C."/>
        </authorList>
    </citation>
    <scope>NUCLEOTIDE SEQUENCE [LARGE SCALE GENOMIC DNA]</scope>
    <source>
        <strain evidence="8 9">NEG-M</strain>
    </source>
</reference>
<comment type="similarity">
    <text evidence="2 6">Belongs to the peroxisomal membrane protein PXMP2/4 family.</text>
</comment>
<evidence type="ECO:0000256" key="2">
    <source>
        <dbReference type="ARBA" id="ARBA00006824"/>
    </source>
</evidence>
<evidence type="ECO:0000313" key="9">
    <source>
        <dbReference type="Proteomes" id="UP000006671"/>
    </source>
</evidence>
<dbReference type="VEuPathDB" id="AmoebaDB:NAEGRDRAFT_33383"/>
<dbReference type="STRING" id="5762.D2VEK5"/>
<organism evidence="9">
    <name type="scientific">Naegleria gruberi</name>
    <name type="common">Amoeba</name>
    <dbReference type="NCBI Taxonomy" id="5762"/>
    <lineage>
        <taxon>Eukaryota</taxon>
        <taxon>Discoba</taxon>
        <taxon>Heterolobosea</taxon>
        <taxon>Tetramitia</taxon>
        <taxon>Eutetramitia</taxon>
        <taxon>Vahlkampfiidae</taxon>
        <taxon>Naegleria</taxon>
    </lineage>
</organism>
<feature type="transmembrane region" description="Helical" evidence="6">
    <location>
        <begin position="151"/>
        <end position="173"/>
    </location>
</feature>
<keyword evidence="3 6" id="KW-0812">Transmembrane</keyword>
<dbReference type="KEGG" id="ngr:NAEGRDRAFT_33383"/>
<feature type="compositionally biased region" description="Basic and acidic residues" evidence="7">
    <location>
        <begin position="10"/>
        <end position="23"/>
    </location>
</feature>
<dbReference type="InterPro" id="IPR007248">
    <property type="entry name" value="Mpv17_PMP22"/>
</dbReference>
<protein>
    <submittedName>
        <fullName evidence="8">Predicted protein</fullName>
    </submittedName>
</protein>
<keyword evidence="9" id="KW-1185">Reference proteome</keyword>
<dbReference type="InParanoid" id="D2VEK5"/>
<dbReference type="EMBL" id="GG738866">
    <property type="protein sequence ID" value="EFC44899.1"/>
    <property type="molecule type" value="Genomic_DNA"/>
</dbReference>
<evidence type="ECO:0000256" key="6">
    <source>
        <dbReference type="RuleBase" id="RU363053"/>
    </source>
</evidence>
<feature type="transmembrane region" description="Helical" evidence="6">
    <location>
        <begin position="185"/>
        <end position="205"/>
    </location>
</feature>
<evidence type="ECO:0000256" key="3">
    <source>
        <dbReference type="ARBA" id="ARBA00022692"/>
    </source>
</evidence>
<gene>
    <name evidence="8" type="ORF">NAEGRDRAFT_33383</name>
</gene>
<keyword evidence="5 6" id="KW-0472">Membrane</keyword>
<feature type="region of interest" description="Disordered" evidence="7">
    <location>
        <begin position="1"/>
        <end position="24"/>
    </location>
</feature>
<evidence type="ECO:0000256" key="5">
    <source>
        <dbReference type="ARBA" id="ARBA00023136"/>
    </source>
</evidence>
<name>D2VEK5_NAEGR</name>